<organism evidence="2 3">
    <name type="scientific">Umbelopsis vinacea</name>
    <dbReference type="NCBI Taxonomy" id="44442"/>
    <lineage>
        <taxon>Eukaryota</taxon>
        <taxon>Fungi</taxon>
        <taxon>Fungi incertae sedis</taxon>
        <taxon>Mucoromycota</taxon>
        <taxon>Mucoromycotina</taxon>
        <taxon>Umbelopsidomycetes</taxon>
        <taxon>Umbelopsidales</taxon>
        <taxon>Umbelopsidaceae</taxon>
        <taxon>Umbelopsis</taxon>
    </lineage>
</organism>
<dbReference type="InterPro" id="IPR008606">
    <property type="entry name" value="EIF4EBP"/>
</dbReference>
<dbReference type="Pfam" id="PF05456">
    <property type="entry name" value="eIF_4EBP"/>
    <property type="match status" value="1"/>
</dbReference>
<proteinExistence type="predicted"/>
<dbReference type="EMBL" id="JAEPRA010000014">
    <property type="protein sequence ID" value="KAG2176029.1"/>
    <property type="molecule type" value="Genomic_DNA"/>
</dbReference>
<name>A0A8H7PM67_9FUNG</name>
<gene>
    <name evidence="2" type="ORF">INT44_000508</name>
</gene>
<dbReference type="OrthoDB" id="19729at2759"/>
<dbReference type="Proteomes" id="UP000612746">
    <property type="component" value="Unassembled WGS sequence"/>
</dbReference>
<evidence type="ECO:0000313" key="2">
    <source>
        <dbReference type="EMBL" id="KAG2176029.1"/>
    </source>
</evidence>
<evidence type="ECO:0000256" key="1">
    <source>
        <dbReference type="SAM" id="MobiDB-lite"/>
    </source>
</evidence>
<comment type="caution">
    <text evidence="2">The sequence shown here is derived from an EMBL/GenBank/DDBJ whole genome shotgun (WGS) entry which is preliminary data.</text>
</comment>
<reference evidence="2" key="1">
    <citation type="submission" date="2020-12" db="EMBL/GenBank/DDBJ databases">
        <title>Metabolic potential, ecology and presence of endohyphal bacteria is reflected in genomic diversity of Mucoromycotina.</title>
        <authorList>
            <person name="Muszewska A."/>
            <person name="Okrasinska A."/>
            <person name="Steczkiewicz K."/>
            <person name="Drgas O."/>
            <person name="Orlowska M."/>
            <person name="Perlinska-Lenart U."/>
            <person name="Aleksandrzak-Piekarczyk T."/>
            <person name="Szatraj K."/>
            <person name="Zielenkiewicz U."/>
            <person name="Pilsyk S."/>
            <person name="Malc E."/>
            <person name="Mieczkowski P."/>
            <person name="Kruszewska J.S."/>
            <person name="Biernat P."/>
            <person name="Pawlowska J."/>
        </authorList>
    </citation>
    <scope>NUCLEOTIDE SEQUENCE</scope>
    <source>
        <strain evidence="2">WA0000051536</strain>
    </source>
</reference>
<feature type="compositionally biased region" description="Polar residues" evidence="1">
    <location>
        <begin position="72"/>
        <end position="82"/>
    </location>
</feature>
<accession>A0A8H7PM67</accession>
<dbReference type="GO" id="GO:0008190">
    <property type="term" value="F:eukaryotic initiation factor 4E binding"/>
    <property type="evidence" value="ECO:0007669"/>
    <property type="project" value="InterPro"/>
</dbReference>
<feature type="region of interest" description="Disordered" evidence="1">
    <location>
        <begin position="70"/>
        <end position="109"/>
    </location>
</feature>
<dbReference type="AlphaFoldDB" id="A0A8H7PM67"/>
<sequence length="109" mass="11861">MASNGSTEVKTEPVIIKSAVSETVQMHLTFTDTNGLLGDRTTYERATLLSLANSPLSKAQPGRMAYVPGITKSASVPSGSYNKKSVEQKKEEKHKKKSTFNPFELLGED</sequence>
<evidence type="ECO:0000313" key="3">
    <source>
        <dbReference type="Proteomes" id="UP000612746"/>
    </source>
</evidence>
<keyword evidence="3" id="KW-1185">Reference proteome</keyword>
<protein>
    <submittedName>
        <fullName evidence="2">Uncharacterized protein</fullName>
    </submittedName>
</protein>
<dbReference type="GO" id="GO:0045947">
    <property type="term" value="P:negative regulation of translational initiation"/>
    <property type="evidence" value="ECO:0007669"/>
    <property type="project" value="InterPro"/>
</dbReference>